<accession>A0A839K414</accession>
<protein>
    <submittedName>
        <fullName evidence="1">Uncharacterized protein</fullName>
    </submittedName>
</protein>
<reference evidence="1 2" key="1">
    <citation type="submission" date="2020-07" db="EMBL/GenBank/DDBJ databases">
        <title>Characterization and genome sequencing of isolate MD1, a novel member within the family Lachnospiraceae.</title>
        <authorList>
            <person name="Rettenmaier R."/>
            <person name="Di Bello L."/>
            <person name="Zinser C."/>
            <person name="Scheitz K."/>
            <person name="Liebl W."/>
            <person name="Zverlov V."/>
        </authorList>
    </citation>
    <scope>NUCLEOTIDE SEQUENCE [LARGE SCALE GENOMIC DNA]</scope>
    <source>
        <strain evidence="1 2">MD1</strain>
    </source>
</reference>
<evidence type="ECO:0000313" key="2">
    <source>
        <dbReference type="Proteomes" id="UP000574276"/>
    </source>
</evidence>
<evidence type="ECO:0000313" key="1">
    <source>
        <dbReference type="EMBL" id="MBB2184645.1"/>
    </source>
</evidence>
<proteinExistence type="predicted"/>
<name>A0A839K414_9FIRM</name>
<dbReference type="InterPro" id="IPR046726">
    <property type="entry name" value="DUF6618"/>
</dbReference>
<dbReference type="AlphaFoldDB" id="A0A839K414"/>
<keyword evidence="2" id="KW-1185">Reference proteome</keyword>
<dbReference type="Pfam" id="PF20323">
    <property type="entry name" value="DUF6618"/>
    <property type="match status" value="1"/>
</dbReference>
<comment type="caution">
    <text evidence="1">The sequence shown here is derived from an EMBL/GenBank/DDBJ whole genome shotgun (WGS) entry which is preliminary data.</text>
</comment>
<sequence>MEFVCTHETKKNKTKWTGEITRCKGGQERCEFEIQSRGSYYHVIIGKHDYGHYVCVPDWDVGCELADYGDLFWNTECLAKQLRIADAITIATAIREIKVSL</sequence>
<dbReference type="EMBL" id="JACEGA010000001">
    <property type="protein sequence ID" value="MBB2184645.1"/>
    <property type="molecule type" value="Genomic_DNA"/>
</dbReference>
<gene>
    <name evidence="1" type="ORF">H0486_17390</name>
</gene>
<dbReference type="RefSeq" id="WP_228354206.1">
    <property type="nucleotide sequence ID" value="NZ_JACEGA010000001.1"/>
</dbReference>
<dbReference type="Proteomes" id="UP000574276">
    <property type="component" value="Unassembled WGS sequence"/>
</dbReference>
<organism evidence="1 2">
    <name type="scientific">Variimorphobacter saccharofermentans</name>
    <dbReference type="NCBI Taxonomy" id="2755051"/>
    <lineage>
        <taxon>Bacteria</taxon>
        <taxon>Bacillati</taxon>
        <taxon>Bacillota</taxon>
        <taxon>Clostridia</taxon>
        <taxon>Lachnospirales</taxon>
        <taxon>Lachnospiraceae</taxon>
        <taxon>Variimorphobacter</taxon>
    </lineage>
</organism>